<name>A0ABW1A4X5_9ACTN</name>
<dbReference type="EMBL" id="JBHSON010000029">
    <property type="protein sequence ID" value="MFC5748145.1"/>
    <property type="molecule type" value="Genomic_DNA"/>
</dbReference>
<dbReference type="GO" id="GO:0016787">
    <property type="term" value="F:hydrolase activity"/>
    <property type="evidence" value="ECO:0007669"/>
    <property type="project" value="UniProtKB-KW"/>
</dbReference>
<proteinExistence type="predicted"/>
<keyword evidence="3" id="KW-0067">ATP-binding</keyword>
<dbReference type="SUPFAM" id="SSF160467">
    <property type="entry name" value="PH0987 N-terminal domain-like"/>
    <property type="match status" value="1"/>
</dbReference>
<protein>
    <submittedName>
        <fullName evidence="5">Allophanate hydrolase subunit 1</fullName>
    </submittedName>
</protein>
<gene>
    <name evidence="5" type="ORF">ACFPZN_21165</name>
</gene>
<keyword evidence="2 5" id="KW-0378">Hydrolase</keyword>
<keyword evidence="1" id="KW-0547">Nucleotide-binding</keyword>
<feature type="domain" description="Carboxyltransferase" evidence="4">
    <location>
        <begin position="1"/>
        <end position="191"/>
    </location>
</feature>
<accession>A0ABW1A4X5</accession>
<keyword evidence="6" id="KW-1185">Reference proteome</keyword>
<evidence type="ECO:0000256" key="3">
    <source>
        <dbReference type="ARBA" id="ARBA00022840"/>
    </source>
</evidence>
<dbReference type="PANTHER" id="PTHR34698:SF2">
    <property type="entry name" value="5-OXOPROLINASE SUBUNIT B"/>
    <property type="match status" value="1"/>
</dbReference>
<dbReference type="Gene3D" id="2.40.100.10">
    <property type="entry name" value="Cyclophilin-like"/>
    <property type="match status" value="1"/>
</dbReference>
<dbReference type="InterPro" id="IPR010016">
    <property type="entry name" value="PxpB"/>
</dbReference>
<evidence type="ECO:0000313" key="5">
    <source>
        <dbReference type="EMBL" id="MFC5748145.1"/>
    </source>
</evidence>
<dbReference type="Gene3D" id="3.30.1360.40">
    <property type="match status" value="1"/>
</dbReference>
<dbReference type="SUPFAM" id="SSF50891">
    <property type="entry name" value="Cyclophilin-like"/>
    <property type="match status" value="1"/>
</dbReference>
<dbReference type="Pfam" id="PF02682">
    <property type="entry name" value="CT_C_D"/>
    <property type="match status" value="1"/>
</dbReference>
<sequence length="206" mass="21601">MRVRRAGDAALLVETGDLATSHRLDAAVRGAAIPGVVDVVPGEHTVLVTADPAVCDLDRLAARLPGLPLPEAAAGEAAPVEIPTVYDGEDVDVVADLAGLSREEVVARHAAASYTVAYLGFSPGFAYLTGLDPALHVPRRDSPRTAVPTGSVAIAGPYAAVYPSQSPGGWRLLGRSDLSLWDVERDPPSLLRPGTRVRFVVREGDR</sequence>
<evidence type="ECO:0000256" key="2">
    <source>
        <dbReference type="ARBA" id="ARBA00022801"/>
    </source>
</evidence>
<dbReference type="Proteomes" id="UP001596074">
    <property type="component" value="Unassembled WGS sequence"/>
</dbReference>
<evidence type="ECO:0000256" key="1">
    <source>
        <dbReference type="ARBA" id="ARBA00022741"/>
    </source>
</evidence>
<comment type="caution">
    <text evidence="5">The sequence shown here is derived from an EMBL/GenBank/DDBJ whole genome shotgun (WGS) entry which is preliminary data.</text>
</comment>
<reference evidence="6" key="1">
    <citation type="journal article" date="2019" name="Int. J. Syst. Evol. Microbiol.">
        <title>The Global Catalogue of Microorganisms (GCM) 10K type strain sequencing project: providing services to taxonomists for standard genome sequencing and annotation.</title>
        <authorList>
            <consortium name="The Broad Institute Genomics Platform"/>
            <consortium name="The Broad Institute Genome Sequencing Center for Infectious Disease"/>
            <person name="Wu L."/>
            <person name="Ma J."/>
        </authorList>
    </citation>
    <scope>NUCLEOTIDE SEQUENCE [LARGE SCALE GENOMIC DNA]</scope>
    <source>
        <strain evidence="6">KCTC 42087</strain>
    </source>
</reference>
<evidence type="ECO:0000313" key="6">
    <source>
        <dbReference type="Proteomes" id="UP001596074"/>
    </source>
</evidence>
<dbReference type="InterPro" id="IPR029000">
    <property type="entry name" value="Cyclophilin-like_dom_sf"/>
</dbReference>
<dbReference type="SMART" id="SM00796">
    <property type="entry name" value="AHS1"/>
    <property type="match status" value="1"/>
</dbReference>
<dbReference type="RefSeq" id="WP_378283880.1">
    <property type="nucleotide sequence ID" value="NZ_JBHSON010000029.1"/>
</dbReference>
<organism evidence="5 6">
    <name type="scientific">Actinomadura rugatobispora</name>
    <dbReference type="NCBI Taxonomy" id="1994"/>
    <lineage>
        <taxon>Bacteria</taxon>
        <taxon>Bacillati</taxon>
        <taxon>Actinomycetota</taxon>
        <taxon>Actinomycetes</taxon>
        <taxon>Streptosporangiales</taxon>
        <taxon>Thermomonosporaceae</taxon>
        <taxon>Actinomadura</taxon>
    </lineage>
</organism>
<evidence type="ECO:0000259" key="4">
    <source>
        <dbReference type="SMART" id="SM00796"/>
    </source>
</evidence>
<dbReference type="InterPro" id="IPR003833">
    <property type="entry name" value="CT_C_D"/>
</dbReference>
<dbReference type="PANTHER" id="PTHR34698">
    <property type="entry name" value="5-OXOPROLINASE SUBUNIT B"/>
    <property type="match status" value="1"/>
</dbReference>